<sequence length="110" mass="12376">MLGVRITLKASCGQGAMEIDLSSITLRPFKLIYVDDLMLWAGDDQVTKFIGDDRFRADIGYAIAGKYWGQGIATRAGKIAVNEIFKDFPDVLRLQAYVYEKNKASQECYK</sequence>
<accession>A0ACC0XCC6</accession>
<proteinExistence type="predicted"/>
<evidence type="ECO:0000313" key="2">
    <source>
        <dbReference type="Proteomes" id="UP001163603"/>
    </source>
</evidence>
<name>A0ACC0XCC6_9ROSI</name>
<gene>
    <name evidence="1" type="ORF">Pint_20586</name>
</gene>
<protein>
    <submittedName>
        <fullName evidence="1">Uncharacterized protein</fullName>
    </submittedName>
</protein>
<dbReference type="Proteomes" id="UP001163603">
    <property type="component" value="Chromosome 13"/>
</dbReference>
<organism evidence="1 2">
    <name type="scientific">Pistacia integerrima</name>
    <dbReference type="NCBI Taxonomy" id="434235"/>
    <lineage>
        <taxon>Eukaryota</taxon>
        <taxon>Viridiplantae</taxon>
        <taxon>Streptophyta</taxon>
        <taxon>Embryophyta</taxon>
        <taxon>Tracheophyta</taxon>
        <taxon>Spermatophyta</taxon>
        <taxon>Magnoliopsida</taxon>
        <taxon>eudicotyledons</taxon>
        <taxon>Gunneridae</taxon>
        <taxon>Pentapetalae</taxon>
        <taxon>rosids</taxon>
        <taxon>malvids</taxon>
        <taxon>Sapindales</taxon>
        <taxon>Anacardiaceae</taxon>
        <taxon>Pistacia</taxon>
    </lineage>
</organism>
<reference evidence="2" key="1">
    <citation type="journal article" date="2023" name="G3 (Bethesda)">
        <title>Genome assembly and association tests identify interacting loci associated with vigor, precocity, and sex in interspecific pistachio rootstocks.</title>
        <authorList>
            <person name="Palmer W."/>
            <person name="Jacygrad E."/>
            <person name="Sagayaradj S."/>
            <person name="Cavanaugh K."/>
            <person name="Han R."/>
            <person name="Bertier L."/>
            <person name="Beede B."/>
            <person name="Kafkas S."/>
            <person name="Golino D."/>
            <person name="Preece J."/>
            <person name="Michelmore R."/>
        </authorList>
    </citation>
    <scope>NUCLEOTIDE SEQUENCE [LARGE SCALE GENOMIC DNA]</scope>
</reference>
<evidence type="ECO:0000313" key="1">
    <source>
        <dbReference type="EMBL" id="KAJ0014612.1"/>
    </source>
</evidence>
<comment type="caution">
    <text evidence="1">The sequence shown here is derived from an EMBL/GenBank/DDBJ whole genome shotgun (WGS) entry which is preliminary data.</text>
</comment>
<dbReference type="EMBL" id="CM047748">
    <property type="protein sequence ID" value="KAJ0014612.1"/>
    <property type="molecule type" value="Genomic_DNA"/>
</dbReference>
<keyword evidence="2" id="KW-1185">Reference proteome</keyword>